<comment type="caution">
    <text evidence="2">The sequence shown here is derived from an EMBL/GenBank/DDBJ whole genome shotgun (WGS) entry which is preliminary data.</text>
</comment>
<dbReference type="Gene3D" id="3.10.450.50">
    <property type="match status" value="1"/>
</dbReference>
<dbReference type="SUPFAM" id="SSF54427">
    <property type="entry name" value="NTF2-like"/>
    <property type="match status" value="1"/>
</dbReference>
<dbReference type="Pfam" id="PF12680">
    <property type="entry name" value="SnoaL_2"/>
    <property type="match status" value="1"/>
</dbReference>
<dbReference type="AlphaFoldDB" id="A0AA87U4K7"/>
<sequence length="125" mass="13559">MAEHNGAAAKIARTYIEAMANKDVDAIVKISAEDVVCISPIGTITGMQAFRGFQDGFARMLKKMDVLAVYGDDEQAAIVYQVETHPVPHSIVAELIKIKDGKIASSQVIYDPTPYAAYMATIKQP</sequence>
<feature type="domain" description="SnoaL-like" evidence="1">
    <location>
        <begin position="13"/>
        <end position="105"/>
    </location>
</feature>
<organism evidence="2 3">
    <name type="scientific">Rhizobium rhizogenes NBRC 13257</name>
    <dbReference type="NCBI Taxonomy" id="1220581"/>
    <lineage>
        <taxon>Bacteria</taxon>
        <taxon>Pseudomonadati</taxon>
        <taxon>Pseudomonadota</taxon>
        <taxon>Alphaproteobacteria</taxon>
        <taxon>Hyphomicrobiales</taxon>
        <taxon>Rhizobiaceae</taxon>
        <taxon>Rhizobium/Agrobacterium group</taxon>
        <taxon>Rhizobium</taxon>
    </lineage>
</organism>
<gene>
    <name evidence="2" type="ORF">RRH01S_06_02330</name>
</gene>
<evidence type="ECO:0000259" key="1">
    <source>
        <dbReference type="Pfam" id="PF12680"/>
    </source>
</evidence>
<evidence type="ECO:0000313" key="2">
    <source>
        <dbReference type="EMBL" id="GAJ93612.1"/>
    </source>
</evidence>
<reference evidence="2 3" key="1">
    <citation type="submission" date="2014-05" db="EMBL/GenBank/DDBJ databases">
        <title>Whole genome shotgun sequence of Rhizobium rhizogenes NBRC 13257.</title>
        <authorList>
            <person name="Katano-Makiyama Y."/>
            <person name="Hosoyama A."/>
            <person name="Hashimoto M."/>
            <person name="Hosoyama Y."/>
            <person name="Noguchi M."/>
            <person name="Tsuchikane K."/>
            <person name="Kimura A."/>
            <person name="Ohji S."/>
            <person name="Ichikawa N."/>
            <person name="Yamazoe A."/>
            <person name="Fujita N."/>
        </authorList>
    </citation>
    <scope>NUCLEOTIDE SEQUENCE [LARGE SCALE GENOMIC DNA]</scope>
    <source>
        <strain evidence="2 3">NBRC 13257</strain>
    </source>
</reference>
<accession>A0AA87U4K7</accession>
<name>A0AA87U4K7_RHIRH</name>
<dbReference type="RefSeq" id="WP_007700323.1">
    <property type="nucleotide sequence ID" value="NZ_BAYX01000006.1"/>
</dbReference>
<protein>
    <recommendedName>
        <fullName evidence="1">SnoaL-like domain-containing protein</fullName>
    </recommendedName>
</protein>
<evidence type="ECO:0000313" key="3">
    <source>
        <dbReference type="Proteomes" id="UP000026941"/>
    </source>
</evidence>
<dbReference type="Proteomes" id="UP000026941">
    <property type="component" value="Unassembled WGS sequence"/>
</dbReference>
<proteinExistence type="predicted"/>
<dbReference type="InterPro" id="IPR032710">
    <property type="entry name" value="NTF2-like_dom_sf"/>
</dbReference>
<dbReference type="EMBL" id="BAYX01000006">
    <property type="protein sequence ID" value="GAJ93612.1"/>
    <property type="molecule type" value="Genomic_DNA"/>
</dbReference>
<dbReference type="InterPro" id="IPR037401">
    <property type="entry name" value="SnoaL-like"/>
</dbReference>